<dbReference type="Proteomes" id="UP000005867">
    <property type="component" value="Chromosome"/>
</dbReference>
<dbReference type="eggNOG" id="arCOG05421">
    <property type="taxonomic scope" value="Archaea"/>
</dbReference>
<evidence type="ECO:0000313" key="2">
    <source>
        <dbReference type="Proteomes" id="UP000005867"/>
    </source>
</evidence>
<reference evidence="1 2" key="1">
    <citation type="journal article" date="2012" name="J. Bacteriol.">
        <title>Complete genome sequence of strain 1860, a crenarchaeon of the genus pyrobaculum able to grow with various electron acceptors.</title>
        <authorList>
            <person name="Mardanov A.V."/>
            <person name="Gumerov V.M."/>
            <person name="Slobodkina G.B."/>
            <person name="Beletsky A.V."/>
            <person name="Bonch-Osmolovskaya E.A."/>
            <person name="Ravin N.V."/>
            <person name="Skryabin K.G."/>
        </authorList>
    </citation>
    <scope>NUCLEOTIDE SEQUENCE [LARGE SCALE GENOMIC DNA]</scope>
    <source>
        <strain evidence="1 2">1860</strain>
    </source>
</reference>
<accession>G7VFX3</accession>
<dbReference type="EMBL" id="CP003098">
    <property type="protein sequence ID" value="AET31780.1"/>
    <property type="molecule type" value="Genomic_DNA"/>
</dbReference>
<keyword evidence="2" id="KW-1185">Reference proteome</keyword>
<dbReference type="HOGENOM" id="CLU_1987701_0_0_2"/>
<sequence>MYLYIGRVDIGGVSGYMWVLGLRLYVKLGWRPSDTVYLGNLSDPLSVALRIRRLAPRLVDVRRLAYTVARALAAARYVAERCRDSPRWRIRTWEALALIDEAISAVVNAWPPTARVFWKRRW</sequence>
<proteinExistence type="predicted"/>
<dbReference type="AlphaFoldDB" id="G7VFX3"/>
<name>G7VFX3_9CREN</name>
<dbReference type="OrthoDB" id="28909at2157"/>
<dbReference type="RefSeq" id="WP_014287608.1">
    <property type="nucleotide sequence ID" value="NC_016645.1"/>
</dbReference>
<organism evidence="1 2">
    <name type="scientific">Pyrobaculum ferrireducens</name>
    <dbReference type="NCBI Taxonomy" id="1104324"/>
    <lineage>
        <taxon>Archaea</taxon>
        <taxon>Thermoproteota</taxon>
        <taxon>Thermoprotei</taxon>
        <taxon>Thermoproteales</taxon>
        <taxon>Thermoproteaceae</taxon>
        <taxon>Pyrobaculum</taxon>
    </lineage>
</organism>
<protein>
    <submittedName>
        <fullName evidence="1">PaREP9</fullName>
    </submittedName>
</protein>
<dbReference type="GeneID" id="11594589"/>
<dbReference type="BioCyc" id="PSP1104324:GJSN-313-MONOMER"/>
<dbReference type="KEGG" id="pyr:P186_0325"/>
<evidence type="ECO:0000313" key="1">
    <source>
        <dbReference type="EMBL" id="AET31780.1"/>
    </source>
</evidence>
<gene>
    <name evidence="1" type="ORF">P186_0325</name>
</gene>